<dbReference type="Pfam" id="PF12796">
    <property type="entry name" value="Ank_2"/>
    <property type="match status" value="1"/>
</dbReference>
<dbReference type="GO" id="GO:0000062">
    <property type="term" value="F:fatty-acyl-CoA binding"/>
    <property type="evidence" value="ECO:0007669"/>
    <property type="project" value="InterPro"/>
</dbReference>
<evidence type="ECO:0000256" key="3">
    <source>
        <dbReference type="ARBA" id="ARBA00022884"/>
    </source>
</evidence>
<dbReference type="InterPro" id="IPR035984">
    <property type="entry name" value="Acyl-CoA-binding_sf"/>
</dbReference>
<dbReference type="PROSITE" id="PS51228">
    <property type="entry name" value="ACB_2"/>
    <property type="match status" value="1"/>
</dbReference>
<evidence type="ECO:0000259" key="8">
    <source>
        <dbReference type="PROSITE" id="PS50102"/>
    </source>
</evidence>
<dbReference type="AlphaFoldDB" id="A0A3R7M5M6"/>
<sequence>MASRNLYKVFIGNLPWTVGHRELRQHFSQFGFVTSANVVFDKSSGMSRGFGFVQFGNRNGYDSATSKPTHFIEGSIVNGKQKWEAWKSMGDMTKEEAMKQYVAAISDVDPDWELKVGTGEGPRTSWVRVSSLAGNEKDEDIPEKDKNCFDWVKENNVSKVKDLETQVLQEKDENGMTLLHWAADRGYSEMAKYLLERKINVNERDADGQTALHYAAACGHADMIRVLLDHGADVSIQDSEGLQAEECAEDNAVKDLLKLL</sequence>
<evidence type="ECO:0000259" key="9">
    <source>
        <dbReference type="PROSITE" id="PS51228"/>
    </source>
</evidence>
<dbReference type="SMART" id="SM00248">
    <property type="entry name" value="ANK"/>
    <property type="match status" value="2"/>
</dbReference>
<evidence type="ECO:0000313" key="11">
    <source>
        <dbReference type="Proteomes" id="UP000283509"/>
    </source>
</evidence>
<keyword evidence="5" id="KW-0446">Lipid-binding</keyword>
<evidence type="ECO:0000256" key="5">
    <source>
        <dbReference type="ARBA" id="ARBA00023121"/>
    </source>
</evidence>
<dbReference type="OrthoDB" id="4207594at2759"/>
<dbReference type="SUPFAM" id="SSF47027">
    <property type="entry name" value="Acyl-CoA binding protein"/>
    <property type="match status" value="1"/>
</dbReference>
<feature type="repeat" description="ANK" evidence="6">
    <location>
        <begin position="207"/>
        <end position="239"/>
    </location>
</feature>
<dbReference type="SUPFAM" id="SSF48403">
    <property type="entry name" value="Ankyrin repeat"/>
    <property type="match status" value="1"/>
</dbReference>
<evidence type="ECO:0000256" key="6">
    <source>
        <dbReference type="PROSITE-ProRule" id="PRU00023"/>
    </source>
</evidence>
<proteinExistence type="predicted"/>
<dbReference type="InterPro" id="IPR000582">
    <property type="entry name" value="Acyl-CoA-binding_protein"/>
</dbReference>
<dbReference type="SUPFAM" id="SSF54928">
    <property type="entry name" value="RNA-binding domain, RBD"/>
    <property type="match status" value="1"/>
</dbReference>
<protein>
    <recommendedName>
        <fullName evidence="1">Acyl-CoA-binding domain-containing protein 6</fullName>
    </recommendedName>
</protein>
<dbReference type="PROSITE" id="PS50102">
    <property type="entry name" value="RRM"/>
    <property type="match status" value="1"/>
</dbReference>
<keyword evidence="3 7" id="KW-0694">RNA-binding</keyword>
<evidence type="ECO:0000256" key="4">
    <source>
        <dbReference type="ARBA" id="ARBA00023043"/>
    </source>
</evidence>
<feature type="domain" description="ACB" evidence="9">
    <location>
        <begin position="1"/>
        <end position="114"/>
    </location>
</feature>
<organism evidence="10 11">
    <name type="scientific">Penaeus vannamei</name>
    <name type="common">Whiteleg shrimp</name>
    <name type="synonym">Litopenaeus vannamei</name>
    <dbReference type="NCBI Taxonomy" id="6689"/>
    <lineage>
        <taxon>Eukaryota</taxon>
        <taxon>Metazoa</taxon>
        <taxon>Ecdysozoa</taxon>
        <taxon>Arthropoda</taxon>
        <taxon>Crustacea</taxon>
        <taxon>Multicrustacea</taxon>
        <taxon>Malacostraca</taxon>
        <taxon>Eumalacostraca</taxon>
        <taxon>Eucarida</taxon>
        <taxon>Decapoda</taxon>
        <taxon>Dendrobranchiata</taxon>
        <taxon>Penaeoidea</taxon>
        <taxon>Penaeidae</taxon>
        <taxon>Penaeus</taxon>
    </lineage>
</organism>
<dbReference type="FunFam" id="3.30.70.330:FF:000494">
    <property type="entry name" value="28 kDa ribonucleoprotein, chloroplastic"/>
    <property type="match status" value="1"/>
</dbReference>
<feature type="domain" description="RRM" evidence="8">
    <location>
        <begin position="7"/>
        <end position="81"/>
    </location>
</feature>
<accession>A0A3R7M5M6</accession>
<dbReference type="Gene3D" id="3.30.70.330">
    <property type="match status" value="1"/>
</dbReference>
<dbReference type="PANTHER" id="PTHR24119:SF0">
    <property type="entry name" value="ACYL-COA-BINDING DOMAIN-CONTAINING PROTEIN 6"/>
    <property type="match status" value="1"/>
</dbReference>
<dbReference type="InterPro" id="IPR014352">
    <property type="entry name" value="FERM/acyl-CoA-bd_prot_sf"/>
</dbReference>
<dbReference type="EMBL" id="QCYY01002019">
    <property type="protein sequence ID" value="ROT73539.1"/>
    <property type="molecule type" value="Genomic_DNA"/>
</dbReference>
<name>A0A3R7M5M6_PENVA</name>
<dbReference type="PANTHER" id="PTHR24119">
    <property type="entry name" value="ACYL-COA-BINDING DOMAIN-CONTAINING PROTEIN 6"/>
    <property type="match status" value="1"/>
</dbReference>
<dbReference type="InterPro" id="IPR036770">
    <property type="entry name" value="Ankyrin_rpt-contain_sf"/>
</dbReference>
<gene>
    <name evidence="10" type="ORF">C7M84_008027</name>
</gene>
<dbReference type="STRING" id="6689.A0A3R7M5M6"/>
<dbReference type="InterPro" id="IPR035979">
    <property type="entry name" value="RBD_domain_sf"/>
</dbReference>
<dbReference type="PROSITE" id="PS50297">
    <property type="entry name" value="ANK_REP_REGION"/>
    <property type="match status" value="2"/>
</dbReference>
<dbReference type="PROSITE" id="PS50088">
    <property type="entry name" value="ANK_REPEAT"/>
    <property type="match status" value="2"/>
</dbReference>
<reference evidence="10 11" key="1">
    <citation type="submission" date="2018-04" db="EMBL/GenBank/DDBJ databases">
        <authorList>
            <person name="Zhang X."/>
            <person name="Yuan J."/>
            <person name="Li F."/>
            <person name="Xiang J."/>
        </authorList>
    </citation>
    <scope>NUCLEOTIDE SEQUENCE [LARGE SCALE GENOMIC DNA]</scope>
    <source>
        <tissue evidence="10">Muscle</tissue>
    </source>
</reference>
<comment type="caution">
    <text evidence="10">The sequence shown here is derived from an EMBL/GenBank/DDBJ whole genome shotgun (WGS) entry which is preliminary data.</text>
</comment>
<reference evidence="10 11" key="2">
    <citation type="submission" date="2019-01" db="EMBL/GenBank/DDBJ databases">
        <title>The decoding of complex shrimp genome reveals the adaptation for benthos swimmer, frequently molting mechanism and breeding impact on genome.</title>
        <authorList>
            <person name="Sun Y."/>
            <person name="Gao Y."/>
            <person name="Yu Y."/>
        </authorList>
    </citation>
    <scope>NUCLEOTIDE SEQUENCE [LARGE SCALE GENOMIC DNA]</scope>
    <source>
        <tissue evidence="10">Muscle</tissue>
    </source>
</reference>
<evidence type="ECO:0000256" key="1">
    <source>
        <dbReference type="ARBA" id="ARBA00018419"/>
    </source>
</evidence>
<dbReference type="GO" id="GO:0003723">
    <property type="term" value="F:RNA binding"/>
    <property type="evidence" value="ECO:0007669"/>
    <property type="project" value="UniProtKB-UniRule"/>
</dbReference>
<dbReference type="Proteomes" id="UP000283509">
    <property type="component" value="Unassembled WGS sequence"/>
</dbReference>
<dbReference type="PRINTS" id="PR01415">
    <property type="entry name" value="ANKYRIN"/>
</dbReference>
<keyword evidence="2" id="KW-0677">Repeat</keyword>
<dbReference type="InterPro" id="IPR000504">
    <property type="entry name" value="RRM_dom"/>
</dbReference>
<keyword evidence="4 6" id="KW-0040">ANK repeat</keyword>
<keyword evidence="11" id="KW-1185">Reference proteome</keyword>
<dbReference type="InterPro" id="IPR002110">
    <property type="entry name" value="Ankyrin_rpt"/>
</dbReference>
<evidence type="ECO:0000256" key="2">
    <source>
        <dbReference type="ARBA" id="ARBA00022737"/>
    </source>
</evidence>
<dbReference type="InterPro" id="IPR012677">
    <property type="entry name" value="Nucleotide-bd_a/b_plait_sf"/>
</dbReference>
<feature type="repeat" description="ANK" evidence="6">
    <location>
        <begin position="174"/>
        <end position="206"/>
    </location>
</feature>
<dbReference type="Gene3D" id="1.25.40.20">
    <property type="entry name" value="Ankyrin repeat-containing domain"/>
    <property type="match status" value="1"/>
</dbReference>
<evidence type="ECO:0000256" key="7">
    <source>
        <dbReference type="PROSITE-ProRule" id="PRU00176"/>
    </source>
</evidence>
<dbReference type="Gene3D" id="1.20.80.10">
    <property type="match status" value="1"/>
</dbReference>
<dbReference type="SMART" id="SM00360">
    <property type="entry name" value="RRM"/>
    <property type="match status" value="1"/>
</dbReference>
<dbReference type="Pfam" id="PF00076">
    <property type="entry name" value="RRM_1"/>
    <property type="match status" value="1"/>
</dbReference>
<evidence type="ECO:0000313" key="10">
    <source>
        <dbReference type="EMBL" id="ROT73539.1"/>
    </source>
</evidence>